<dbReference type="EMBL" id="CM008971">
    <property type="protein sequence ID" value="PNW78136.1"/>
    <property type="molecule type" value="Genomic_DNA"/>
</dbReference>
<name>A0A2K3DC74_CHLRE</name>
<organism evidence="1 2">
    <name type="scientific">Chlamydomonas reinhardtii</name>
    <name type="common">Chlamydomonas smithii</name>
    <dbReference type="NCBI Taxonomy" id="3055"/>
    <lineage>
        <taxon>Eukaryota</taxon>
        <taxon>Viridiplantae</taxon>
        <taxon>Chlorophyta</taxon>
        <taxon>core chlorophytes</taxon>
        <taxon>Chlorophyceae</taxon>
        <taxon>CS clade</taxon>
        <taxon>Chlamydomonadales</taxon>
        <taxon>Chlamydomonadaceae</taxon>
        <taxon>Chlamydomonas</taxon>
    </lineage>
</organism>
<dbReference type="STRING" id="3055.A0A2K3DC74"/>
<accession>A0A2K3DC74</accession>
<gene>
    <name evidence="1" type="ORF">CHLRE_10g465600v5</name>
</gene>
<dbReference type="AlphaFoldDB" id="A0A2K3DC74"/>
<proteinExistence type="predicted"/>
<reference evidence="1 2" key="1">
    <citation type="journal article" date="2007" name="Science">
        <title>The Chlamydomonas genome reveals the evolution of key animal and plant functions.</title>
        <authorList>
            <person name="Merchant S.S."/>
            <person name="Prochnik S.E."/>
            <person name="Vallon O."/>
            <person name="Harris E.H."/>
            <person name="Karpowicz S.J."/>
            <person name="Witman G.B."/>
            <person name="Terry A."/>
            <person name="Salamov A."/>
            <person name="Fritz-Laylin L.K."/>
            <person name="Marechal-Drouard L."/>
            <person name="Marshall W.F."/>
            <person name="Qu L.H."/>
            <person name="Nelson D.R."/>
            <person name="Sanderfoot A.A."/>
            <person name="Spalding M.H."/>
            <person name="Kapitonov V.V."/>
            <person name="Ren Q."/>
            <person name="Ferris P."/>
            <person name="Lindquist E."/>
            <person name="Shapiro H."/>
            <person name="Lucas S.M."/>
            <person name="Grimwood J."/>
            <person name="Schmutz J."/>
            <person name="Cardol P."/>
            <person name="Cerutti H."/>
            <person name="Chanfreau G."/>
            <person name="Chen C.L."/>
            <person name="Cognat V."/>
            <person name="Croft M.T."/>
            <person name="Dent R."/>
            <person name="Dutcher S."/>
            <person name="Fernandez E."/>
            <person name="Fukuzawa H."/>
            <person name="Gonzalez-Ballester D."/>
            <person name="Gonzalez-Halphen D."/>
            <person name="Hallmann A."/>
            <person name="Hanikenne M."/>
            <person name="Hippler M."/>
            <person name="Inwood W."/>
            <person name="Jabbari K."/>
            <person name="Kalanon M."/>
            <person name="Kuras R."/>
            <person name="Lefebvre P.A."/>
            <person name="Lemaire S.D."/>
            <person name="Lobanov A.V."/>
            <person name="Lohr M."/>
            <person name="Manuell A."/>
            <person name="Meier I."/>
            <person name="Mets L."/>
            <person name="Mittag M."/>
            <person name="Mittelmeier T."/>
            <person name="Moroney J.V."/>
            <person name="Moseley J."/>
            <person name="Napoli C."/>
            <person name="Nedelcu A.M."/>
            <person name="Niyogi K."/>
            <person name="Novoselov S.V."/>
            <person name="Paulsen I.T."/>
            <person name="Pazour G."/>
            <person name="Purton S."/>
            <person name="Ral J.P."/>
            <person name="Riano-Pachon D.M."/>
            <person name="Riekhof W."/>
            <person name="Rymarquis L."/>
            <person name="Schroda M."/>
            <person name="Stern D."/>
            <person name="Umen J."/>
            <person name="Willows R."/>
            <person name="Wilson N."/>
            <person name="Zimmer S.L."/>
            <person name="Allmer J."/>
            <person name="Balk J."/>
            <person name="Bisova K."/>
            <person name="Chen C.J."/>
            <person name="Elias M."/>
            <person name="Gendler K."/>
            <person name="Hauser C."/>
            <person name="Lamb M.R."/>
            <person name="Ledford H."/>
            <person name="Long J.C."/>
            <person name="Minagawa J."/>
            <person name="Page M.D."/>
            <person name="Pan J."/>
            <person name="Pootakham W."/>
            <person name="Roje S."/>
            <person name="Rose A."/>
            <person name="Stahlberg E."/>
            <person name="Terauchi A.M."/>
            <person name="Yang P."/>
            <person name="Ball S."/>
            <person name="Bowler C."/>
            <person name="Dieckmann C.L."/>
            <person name="Gladyshev V.N."/>
            <person name="Green P."/>
            <person name="Jorgensen R."/>
            <person name="Mayfield S."/>
            <person name="Mueller-Roeber B."/>
            <person name="Rajamani S."/>
            <person name="Sayre R.T."/>
            <person name="Brokstein P."/>
            <person name="Dubchak I."/>
            <person name="Goodstein D."/>
            <person name="Hornick L."/>
            <person name="Huang Y.W."/>
            <person name="Jhaveri J."/>
            <person name="Luo Y."/>
            <person name="Martinez D."/>
            <person name="Ngau W.C."/>
            <person name="Otillar B."/>
            <person name="Poliakov A."/>
            <person name="Porter A."/>
            <person name="Szajkowski L."/>
            <person name="Werner G."/>
            <person name="Zhou K."/>
            <person name="Grigoriev I.V."/>
            <person name="Rokhsar D.S."/>
            <person name="Grossman A.R."/>
        </authorList>
    </citation>
    <scope>NUCLEOTIDE SEQUENCE [LARGE SCALE GENOMIC DNA]</scope>
    <source>
        <strain evidence="2">CC-503</strain>
    </source>
</reference>
<dbReference type="Gramene" id="PNW78136">
    <property type="protein sequence ID" value="PNW78136"/>
    <property type="gene ID" value="CHLRE_10g465600v5"/>
</dbReference>
<protein>
    <submittedName>
        <fullName evidence="1">Uncharacterized protein</fullName>
    </submittedName>
</protein>
<dbReference type="InParanoid" id="A0A2K3DC74"/>
<dbReference type="OrthoDB" id="437457at2759"/>
<dbReference type="KEGG" id="cre:CHLRE_10g465600v5"/>
<dbReference type="RefSeq" id="XP_042920642.1">
    <property type="nucleotide sequence ID" value="XM_043067245.1"/>
</dbReference>
<dbReference type="Proteomes" id="UP000006906">
    <property type="component" value="Chromosome 10"/>
</dbReference>
<sequence length="340" mass="36271">MDPTNHLYAACASNELPTDAACLRAFFFDRCTDWQSLLGLYKGIPIIERQTFKDHRESIRRAAAAGGVEVLRCIARIYEGPTTTSSGYWRWFQAHRRQLEALATPSQCPSAGSVVRLDGLGAALELNGAIGRVTGPAEEDGRLPVRLRSPAEAVASRPAGVRVRPANLTELPAGAAAAVQLFGTRMYPACTTAFGCRADEDEAGGRGGGGGSSSSGSGGGLLPAGWQRCEVPALLGLPLALLQLAPEASSCSPPGHNESMAVLLLIDTVSGFAPAKVQLQGLGPVLVARTDGRDFTAGEMWQLHDYNHHLMDCWPEFTDARRRRALTPDAFRAFTRSRAS</sequence>
<evidence type="ECO:0000313" key="1">
    <source>
        <dbReference type="EMBL" id="PNW78136.1"/>
    </source>
</evidence>
<keyword evidence="2" id="KW-1185">Reference proteome</keyword>
<evidence type="ECO:0000313" key="2">
    <source>
        <dbReference type="Proteomes" id="UP000006906"/>
    </source>
</evidence>
<dbReference type="OMA" id="GWQRCEV"/>
<dbReference type="GeneID" id="5724187"/>